<dbReference type="AlphaFoldDB" id="A0ABD3AMS0"/>
<dbReference type="PANTHER" id="PTHR45923:SF2">
    <property type="entry name" value="PROTEIN SEY1"/>
    <property type="match status" value="1"/>
</dbReference>
<organism evidence="2 3">
    <name type="scientific">Cinchona calisaya</name>
    <dbReference type="NCBI Taxonomy" id="153742"/>
    <lineage>
        <taxon>Eukaryota</taxon>
        <taxon>Viridiplantae</taxon>
        <taxon>Streptophyta</taxon>
        <taxon>Embryophyta</taxon>
        <taxon>Tracheophyta</taxon>
        <taxon>Spermatophyta</taxon>
        <taxon>Magnoliopsida</taxon>
        <taxon>eudicotyledons</taxon>
        <taxon>Gunneridae</taxon>
        <taxon>Pentapetalae</taxon>
        <taxon>asterids</taxon>
        <taxon>lamiids</taxon>
        <taxon>Gentianales</taxon>
        <taxon>Rubiaceae</taxon>
        <taxon>Cinchonoideae</taxon>
        <taxon>Cinchoneae</taxon>
        <taxon>Cinchona</taxon>
    </lineage>
</organism>
<sequence length="386" mass="44697">PAAFVLCRSNDIANIDPIIDLYACVFDITGGGIEIEATMLYFAITLRKSGSSITQSALFSPVVSDIVLINMWFHDIGRQQAANKPLLKTVFWALPENLEPVLREELDPALREDIQKVEVVALSSFEEKEEQFKEQFQRQVFPSVVNIIWKIIKENKDLYLPAHKVMMATVCCKEIANKKCGSFLENEEWRELEETVQWKEAWYDAEATYFDEGVRTGKRKQLEEKLLQLVQPAFQLMLGHIWSGTLERFKEAFNDALNGGKGFAITACQCIETSISQVEEWLSQRQKKKLGGFSTLFSHDTDSMLRVWTWKEDIRAIIKTARSSALKLLSVLWRQYFWMMRWCHDIGRQQAANKRLLKTVFQIWNSVPKPQAHKETLQVNFLMLKF</sequence>
<keyword evidence="3" id="KW-1185">Reference proteome</keyword>
<name>A0ABD3AMS0_9GENT</name>
<feature type="domain" description="Sey1/RHD3-like three-helix bundle" evidence="1">
    <location>
        <begin position="203"/>
        <end position="284"/>
    </location>
</feature>
<evidence type="ECO:0000313" key="3">
    <source>
        <dbReference type="Proteomes" id="UP001630127"/>
    </source>
</evidence>
<reference evidence="2 3" key="1">
    <citation type="submission" date="2024-11" db="EMBL/GenBank/DDBJ databases">
        <title>A near-complete genome assembly of Cinchona calisaya.</title>
        <authorList>
            <person name="Lian D.C."/>
            <person name="Zhao X.W."/>
            <person name="Wei L."/>
        </authorList>
    </citation>
    <scope>NUCLEOTIDE SEQUENCE [LARGE SCALE GENOMIC DNA]</scope>
    <source>
        <tissue evidence="2">Nenye</tissue>
    </source>
</reference>
<accession>A0ABD3AMS0</accession>
<gene>
    <name evidence="2" type="ORF">ACH5RR_006011</name>
</gene>
<comment type="caution">
    <text evidence="2">The sequence shown here is derived from an EMBL/GenBank/DDBJ whole genome shotgun (WGS) entry which is preliminary data.</text>
</comment>
<dbReference type="EMBL" id="JBJUIK010000003">
    <property type="protein sequence ID" value="KAL3532490.1"/>
    <property type="molecule type" value="Genomic_DNA"/>
</dbReference>
<dbReference type="InterPro" id="IPR008803">
    <property type="entry name" value="RHD3/Sey1"/>
</dbReference>
<dbReference type="InterPro" id="IPR046758">
    <property type="entry name" value="Sey1/RHD3-like_3HB"/>
</dbReference>
<dbReference type="Pfam" id="PF20428">
    <property type="entry name" value="Sey1_3HB"/>
    <property type="match status" value="2"/>
</dbReference>
<evidence type="ECO:0000259" key="1">
    <source>
        <dbReference type="Pfam" id="PF20428"/>
    </source>
</evidence>
<dbReference type="Pfam" id="PF05879">
    <property type="entry name" value="RHD3_GTPase"/>
    <property type="match status" value="1"/>
</dbReference>
<feature type="domain" description="Sey1/RHD3-like three-helix bundle" evidence="1">
    <location>
        <begin position="293"/>
        <end position="332"/>
    </location>
</feature>
<feature type="non-terminal residue" evidence="2">
    <location>
        <position position="1"/>
    </location>
</feature>
<proteinExistence type="predicted"/>
<evidence type="ECO:0000313" key="2">
    <source>
        <dbReference type="EMBL" id="KAL3532490.1"/>
    </source>
</evidence>
<protein>
    <recommendedName>
        <fullName evidence="1">Sey1/RHD3-like three-helix bundle domain-containing protein</fullName>
    </recommendedName>
</protein>
<dbReference type="Proteomes" id="UP001630127">
    <property type="component" value="Unassembled WGS sequence"/>
</dbReference>
<dbReference type="PANTHER" id="PTHR45923">
    <property type="entry name" value="PROTEIN SEY1"/>
    <property type="match status" value="1"/>
</dbReference>